<evidence type="ECO:0000313" key="1">
    <source>
        <dbReference type="EMBL" id="KPV50887.1"/>
    </source>
</evidence>
<protein>
    <recommendedName>
        <fullName evidence="3">Methyltransferase domain-containing protein</fullName>
    </recommendedName>
</protein>
<gene>
    <name evidence="1" type="ORF">SE17_24340</name>
</gene>
<evidence type="ECO:0008006" key="3">
    <source>
        <dbReference type="Google" id="ProtNLM"/>
    </source>
</evidence>
<sequence>MGRHRFHGDPERFQVIADFVAERYWREVRYVADVAGGQGMLARILAKQYRYEAEVIDPRAWVLRGVKHQASAFDPAFATYYDLIIGLHPDGALREVAQAALLRPAIVVPCCNFWSEAKLGQAELIDQIEQYYALHGVQYERVEFPFKGPKNIGLVSAPPQPRAAGRTGEANP</sequence>
<proteinExistence type="predicted"/>
<keyword evidence="2" id="KW-1185">Reference proteome</keyword>
<dbReference type="PANTHER" id="PTHR36971:SF1">
    <property type="entry name" value="METHYLTRANSFERASE DOMAIN-CONTAINING PROTEIN"/>
    <property type="match status" value="1"/>
</dbReference>
<comment type="caution">
    <text evidence="1">The sequence shown here is derived from an EMBL/GenBank/DDBJ whole genome shotgun (WGS) entry which is preliminary data.</text>
</comment>
<accession>A0A0P9CZ30</accession>
<evidence type="ECO:0000313" key="2">
    <source>
        <dbReference type="Proteomes" id="UP000050509"/>
    </source>
</evidence>
<dbReference type="InterPro" id="IPR029063">
    <property type="entry name" value="SAM-dependent_MTases_sf"/>
</dbReference>
<organism evidence="1 2">
    <name type="scientific">Kouleothrix aurantiaca</name>
    <dbReference type="NCBI Taxonomy" id="186479"/>
    <lineage>
        <taxon>Bacteria</taxon>
        <taxon>Bacillati</taxon>
        <taxon>Chloroflexota</taxon>
        <taxon>Chloroflexia</taxon>
        <taxon>Chloroflexales</taxon>
        <taxon>Roseiflexineae</taxon>
        <taxon>Roseiflexaceae</taxon>
        <taxon>Kouleothrix</taxon>
    </lineage>
</organism>
<reference evidence="1 2" key="1">
    <citation type="submission" date="2015-09" db="EMBL/GenBank/DDBJ databases">
        <title>Draft genome sequence of Kouleothrix aurantiaca JCM 19913.</title>
        <authorList>
            <person name="Hemp J."/>
        </authorList>
    </citation>
    <scope>NUCLEOTIDE SEQUENCE [LARGE SCALE GENOMIC DNA]</scope>
    <source>
        <strain evidence="1 2">COM-B</strain>
    </source>
</reference>
<dbReference type="AlphaFoldDB" id="A0A0P9CZ30"/>
<dbReference type="PANTHER" id="PTHR36971">
    <property type="entry name" value="UNNAMED PRODUCT"/>
    <property type="match status" value="1"/>
</dbReference>
<dbReference type="SUPFAM" id="SSF53335">
    <property type="entry name" value="S-adenosyl-L-methionine-dependent methyltransferases"/>
    <property type="match status" value="1"/>
</dbReference>
<dbReference type="Proteomes" id="UP000050509">
    <property type="component" value="Unassembled WGS sequence"/>
</dbReference>
<name>A0A0P9CZ30_9CHLR</name>
<dbReference type="EMBL" id="LJCR01001170">
    <property type="protein sequence ID" value="KPV50887.1"/>
    <property type="molecule type" value="Genomic_DNA"/>
</dbReference>